<dbReference type="Proteomes" id="UP000824120">
    <property type="component" value="Chromosome 3"/>
</dbReference>
<comment type="caution">
    <text evidence="2">The sequence shown here is derived from an EMBL/GenBank/DDBJ whole genome shotgun (WGS) entry which is preliminary data.</text>
</comment>
<organism evidence="2 3">
    <name type="scientific">Solanum commersonii</name>
    <name type="common">Commerson's wild potato</name>
    <name type="synonym">Commerson's nightshade</name>
    <dbReference type="NCBI Taxonomy" id="4109"/>
    <lineage>
        <taxon>Eukaryota</taxon>
        <taxon>Viridiplantae</taxon>
        <taxon>Streptophyta</taxon>
        <taxon>Embryophyta</taxon>
        <taxon>Tracheophyta</taxon>
        <taxon>Spermatophyta</taxon>
        <taxon>Magnoliopsida</taxon>
        <taxon>eudicotyledons</taxon>
        <taxon>Gunneridae</taxon>
        <taxon>Pentapetalae</taxon>
        <taxon>asterids</taxon>
        <taxon>lamiids</taxon>
        <taxon>Solanales</taxon>
        <taxon>Solanaceae</taxon>
        <taxon>Solanoideae</taxon>
        <taxon>Solaneae</taxon>
        <taxon>Solanum</taxon>
    </lineage>
</organism>
<proteinExistence type="predicted"/>
<evidence type="ECO:0000313" key="2">
    <source>
        <dbReference type="EMBL" id="KAG5614314.1"/>
    </source>
</evidence>
<gene>
    <name evidence="2" type="ORF">H5410_014138</name>
</gene>
<accession>A0A9J5ZQH2</accession>
<reference evidence="2 3" key="1">
    <citation type="submission" date="2020-09" db="EMBL/GenBank/DDBJ databases">
        <title>De no assembly of potato wild relative species, Solanum commersonii.</title>
        <authorList>
            <person name="Cho K."/>
        </authorList>
    </citation>
    <scope>NUCLEOTIDE SEQUENCE [LARGE SCALE GENOMIC DNA]</scope>
    <source>
        <strain evidence="2">LZ3.2</strain>
        <tissue evidence="2">Leaf</tissue>
    </source>
</reference>
<dbReference type="EMBL" id="JACXVP010000003">
    <property type="protein sequence ID" value="KAG5614314.1"/>
    <property type="molecule type" value="Genomic_DNA"/>
</dbReference>
<dbReference type="AlphaFoldDB" id="A0A9J5ZQH2"/>
<evidence type="ECO:0000313" key="3">
    <source>
        <dbReference type="Proteomes" id="UP000824120"/>
    </source>
</evidence>
<protein>
    <submittedName>
        <fullName evidence="2">Uncharacterized protein</fullName>
    </submittedName>
</protein>
<name>A0A9J5ZQH2_SOLCO</name>
<feature type="region of interest" description="Disordered" evidence="1">
    <location>
        <begin position="97"/>
        <end position="118"/>
    </location>
</feature>
<sequence length="118" mass="13557">MHYCSSEEFSTPQGSVLVVPSGLCSSILCSVLSHLWSLQHWHDNWFFLVQRPDHLSATMVNPRVISIFLKCEHTTLLFLPHLDSELLPDCLHWDSNLRPHSSQPTSWNPKPYPRGHSN</sequence>
<keyword evidence="3" id="KW-1185">Reference proteome</keyword>
<evidence type="ECO:0000256" key="1">
    <source>
        <dbReference type="SAM" id="MobiDB-lite"/>
    </source>
</evidence>
<feature type="compositionally biased region" description="Polar residues" evidence="1">
    <location>
        <begin position="98"/>
        <end position="108"/>
    </location>
</feature>